<keyword evidence="7" id="KW-1185">Reference proteome</keyword>
<evidence type="ECO:0000313" key="7">
    <source>
        <dbReference type="Proteomes" id="UP000613840"/>
    </source>
</evidence>
<dbReference type="InterPro" id="IPR049445">
    <property type="entry name" value="TetR_SbtR-like_C"/>
</dbReference>
<sequence>MDDVLLYNGILIHFSTIVNPYSVLIEWTVPSPTDASRTRRAPRRDALRNDTIVIQAARAVFAEQGPQASMEAIAARAGLGVGTIYRRFAGKDALLDAIAQTFVQEMDQAAETALADPDPAHGLERFLDFVGAFNAEKRRYAAALIDRVASDEVSARTSERVHQLTQAAVDARALAPHVTAHDIKALIVAMRAVVAVSPDGDDTAWRRFLRLHLTGLRTTH</sequence>
<gene>
    <name evidence="6" type="ORF">GCM10011575_00010</name>
</gene>
<dbReference type="PROSITE" id="PS01081">
    <property type="entry name" value="HTH_TETR_1"/>
    <property type="match status" value="1"/>
</dbReference>
<evidence type="ECO:0000256" key="2">
    <source>
        <dbReference type="ARBA" id="ARBA00023125"/>
    </source>
</evidence>
<dbReference type="SUPFAM" id="SSF48498">
    <property type="entry name" value="Tetracyclin repressor-like, C-terminal domain"/>
    <property type="match status" value="1"/>
</dbReference>
<evidence type="ECO:0000313" key="6">
    <source>
        <dbReference type="EMBL" id="GGL46064.1"/>
    </source>
</evidence>
<dbReference type="PROSITE" id="PS50977">
    <property type="entry name" value="HTH_TETR_2"/>
    <property type="match status" value="1"/>
</dbReference>
<feature type="DNA-binding region" description="H-T-H motif" evidence="4">
    <location>
        <begin position="69"/>
        <end position="88"/>
    </location>
</feature>
<reference evidence="6" key="1">
    <citation type="journal article" date="2014" name="Int. J. Syst. Evol. Microbiol.">
        <title>Complete genome sequence of Corynebacterium casei LMG S-19264T (=DSM 44701T), isolated from a smear-ripened cheese.</title>
        <authorList>
            <consortium name="US DOE Joint Genome Institute (JGI-PGF)"/>
            <person name="Walter F."/>
            <person name="Albersmeier A."/>
            <person name="Kalinowski J."/>
            <person name="Ruckert C."/>
        </authorList>
    </citation>
    <scope>NUCLEOTIDE SEQUENCE</scope>
    <source>
        <strain evidence="6">CGMCC 4.7306</strain>
    </source>
</reference>
<dbReference type="Gene3D" id="1.10.357.10">
    <property type="entry name" value="Tetracycline Repressor, domain 2"/>
    <property type="match status" value="1"/>
</dbReference>
<dbReference type="Pfam" id="PF00440">
    <property type="entry name" value="TetR_N"/>
    <property type="match status" value="1"/>
</dbReference>
<keyword evidence="1" id="KW-0805">Transcription regulation</keyword>
<dbReference type="AlphaFoldDB" id="A0A917RZ38"/>
<name>A0A917RZ38_9ACTN</name>
<dbReference type="PRINTS" id="PR00455">
    <property type="entry name" value="HTHTETR"/>
</dbReference>
<evidence type="ECO:0000256" key="4">
    <source>
        <dbReference type="PROSITE-ProRule" id="PRU00335"/>
    </source>
</evidence>
<dbReference type="SUPFAM" id="SSF46689">
    <property type="entry name" value="Homeodomain-like"/>
    <property type="match status" value="1"/>
</dbReference>
<reference evidence="6" key="2">
    <citation type="submission" date="2020-09" db="EMBL/GenBank/DDBJ databases">
        <authorList>
            <person name="Sun Q."/>
            <person name="Zhou Y."/>
        </authorList>
    </citation>
    <scope>NUCLEOTIDE SEQUENCE</scope>
    <source>
        <strain evidence="6">CGMCC 4.7306</strain>
    </source>
</reference>
<dbReference type="GO" id="GO:0003700">
    <property type="term" value="F:DNA-binding transcription factor activity"/>
    <property type="evidence" value="ECO:0007669"/>
    <property type="project" value="TreeGrafter"/>
</dbReference>
<dbReference type="InterPro" id="IPR001647">
    <property type="entry name" value="HTH_TetR"/>
</dbReference>
<keyword evidence="3" id="KW-0804">Transcription</keyword>
<dbReference type="InterPro" id="IPR009057">
    <property type="entry name" value="Homeodomain-like_sf"/>
</dbReference>
<dbReference type="Pfam" id="PF21597">
    <property type="entry name" value="TetR_C_43"/>
    <property type="match status" value="1"/>
</dbReference>
<dbReference type="InterPro" id="IPR050109">
    <property type="entry name" value="HTH-type_TetR-like_transc_reg"/>
</dbReference>
<keyword evidence="2 4" id="KW-0238">DNA-binding</keyword>
<evidence type="ECO:0000259" key="5">
    <source>
        <dbReference type="PROSITE" id="PS50977"/>
    </source>
</evidence>
<dbReference type="GO" id="GO:0000976">
    <property type="term" value="F:transcription cis-regulatory region binding"/>
    <property type="evidence" value="ECO:0007669"/>
    <property type="project" value="TreeGrafter"/>
</dbReference>
<evidence type="ECO:0000256" key="3">
    <source>
        <dbReference type="ARBA" id="ARBA00023163"/>
    </source>
</evidence>
<protein>
    <recommendedName>
        <fullName evidence="5">HTH tetR-type domain-containing protein</fullName>
    </recommendedName>
</protein>
<dbReference type="InterPro" id="IPR023772">
    <property type="entry name" value="DNA-bd_HTH_TetR-type_CS"/>
</dbReference>
<proteinExistence type="predicted"/>
<evidence type="ECO:0000256" key="1">
    <source>
        <dbReference type="ARBA" id="ARBA00023015"/>
    </source>
</evidence>
<dbReference type="EMBL" id="BMMZ01000001">
    <property type="protein sequence ID" value="GGL46064.1"/>
    <property type="molecule type" value="Genomic_DNA"/>
</dbReference>
<dbReference type="PANTHER" id="PTHR30055">
    <property type="entry name" value="HTH-TYPE TRANSCRIPTIONAL REGULATOR RUTR"/>
    <property type="match status" value="1"/>
</dbReference>
<feature type="domain" description="HTH tetR-type" evidence="5">
    <location>
        <begin position="47"/>
        <end position="106"/>
    </location>
</feature>
<comment type="caution">
    <text evidence="6">The sequence shown here is derived from an EMBL/GenBank/DDBJ whole genome shotgun (WGS) entry which is preliminary data.</text>
</comment>
<accession>A0A917RZ38</accession>
<dbReference type="Proteomes" id="UP000613840">
    <property type="component" value="Unassembled WGS sequence"/>
</dbReference>
<organism evidence="6 7">
    <name type="scientific">Microlunatus endophyticus</name>
    <dbReference type="NCBI Taxonomy" id="1716077"/>
    <lineage>
        <taxon>Bacteria</taxon>
        <taxon>Bacillati</taxon>
        <taxon>Actinomycetota</taxon>
        <taxon>Actinomycetes</taxon>
        <taxon>Propionibacteriales</taxon>
        <taxon>Propionibacteriaceae</taxon>
        <taxon>Microlunatus</taxon>
    </lineage>
</organism>
<dbReference type="PANTHER" id="PTHR30055:SF234">
    <property type="entry name" value="HTH-TYPE TRANSCRIPTIONAL REGULATOR BETI"/>
    <property type="match status" value="1"/>
</dbReference>
<dbReference type="InterPro" id="IPR036271">
    <property type="entry name" value="Tet_transcr_reg_TetR-rel_C_sf"/>
</dbReference>